<dbReference type="NCBIfam" id="TIGR00472">
    <property type="entry name" value="pheT_bact"/>
    <property type="match status" value="1"/>
</dbReference>
<dbReference type="GO" id="GO:0000049">
    <property type="term" value="F:tRNA binding"/>
    <property type="evidence" value="ECO:0007669"/>
    <property type="project" value="UniProtKB-UniRule"/>
</dbReference>
<keyword evidence="5 16" id="KW-0820">tRNA-binding</keyword>
<evidence type="ECO:0000256" key="12">
    <source>
        <dbReference type="ARBA" id="ARBA00022917"/>
    </source>
</evidence>
<dbReference type="PANTHER" id="PTHR10947:SF0">
    <property type="entry name" value="PHENYLALANINE--TRNA LIGASE BETA SUBUNIT"/>
    <property type="match status" value="1"/>
</dbReference>
<keyword evidence="11 16" id="KW-0694">RNA-binding</keyword>
<comment type="similarity">
    <text evidence="2 15">Belongs to the phenylalanyl-tRNA synthetase beta subunit family. Type 1 subfamily.</text>
</comment>
<dbReference type="Proteomes" id="UP000220752">
    <property type="component" value="Unassembled WGS sequence"/>
</dbReference>
<dbReference type="PROSITE" id="PS51483">
    <property type="entry name" value="B5"/>
    <property type="match status" value="1"/>
</dbReference>
<dbReference type="Pfam" id="PF03147">
    <property type="entry name" value="FDX-ACB"/>
    <property type="match status" value="1"/>
</dbReference>
<dbReference type="InterPro" id="IPR005146">
    <property type="entry name" value="B3/B4_tRNA-bd"/>
</dbReference>
<dbReference type="SUPFAM" id="SSF50249">
    <property type="entry name" value="Nucleic acid-binding proteins"/>
    <property type="match status" value="1"/>
</dbReference>
<reference evidence="20 21" key="1">
    <citation type="journal article" date="2017" name="Front. Microbiol.">
        <title>New Insights into the Diversity of the Genus Faecalibacterium.</title>
        <authorList>
            <person name="Benevides L."/>
            <person name="Burman S."/>
            <person name="Martin R."/>
            <person name="Robert V."/>
            <person name="Thomas M."/>
            <person name="Miquel S."/>
            <person name="Chain F."/>
            <person name="Sokol H."/>
            <person name="Bermudez-Humaran L.G."/>
            <person name="Morrison M."/>
            <person name="Langella P."/>
            <person name="Azevedo V.A."/>
            <person name="Chatel J.M."/>
            <person name="Soares S."/>
        </authorList>
    </citation>
    <scope>NUCLEOTIDE SEQUENCE [LARGE SCALE GENOMIC DNA]</scope>
    <source>
        <strain evidence="21">CNCM I-4540</strain>
    </source>
</reference>
<dbReference type="InterPro" id="IPR033714">
    <property type="entry name" value="tRNA_bind_bactPheRS"/>
</dbReference>
<comment type="cofactor">
    <cofactor evidence="15">
        <name>Mg(2+)</name>
        <dbReference type="ChEBI" id="CHEBI:18420"/>
    </cofactor>
    <text evidence="15">Binds 2 magnesium ions per tetramer.</text>
</comment>
<feature type="binding site" evidence="15">
    <location>
        <position position="468"/>
    </location>
    <ligand>
        <name>Mg(2+)</name>
        <dbReference type="ChEBI" id="CHEBI:18420"/>
        <note>shared with alpha subunit</note>
    </ligand>
</feature>
<comment type="catalytic activity">
    <reaction evidence="14 15">
        <text>tRNA(Phe) + L-phenylalanine + ATP = L-phenylalanyl-tRNA(Phe) + AMP + diphosphate + H(+)</text>
        <dbReference type="Rhea" id="RHEA:19413"/>
        <dbReference type="Rhea" id="RHEA-COMP:9668"/>
        <dbReference type="Rhea" id="RHEA-COMP:9699"/>
        <dbReference type="ChEBI" id="CHEBI:15378"/>
        <dbReference type="ChEBI" id="CHEBI:30616"/>
        <dbReference type="ChEBI" id="CHEBI:33019"/>
        <dbReference type="ChEBI" id="CHEBI:58095"/>
        <dbReference type="ChEBI" id="CHEBI:78442"/>
        <dbReference type="ChEBI" id="CHEBI:78531"/>
        <dbReference type="ChEBI" id="CHEBI:456215"/>
        <dbReference type="EC" id="6.1.1.20"/>
    </reaction>
</comment>
<dbReference type="InterPro" id="IPR045864">
    <property type="entry name" value="aa-tRNA-synth_II/BPL/LPL"/>
</dbReference>
<evidence type="ECO:0000256" key="9">
    <source>
        <dbReference type="ARBA" id="ARBA00022840"/>
    </source>
</evidence>
<dbReference type="CDD" id="cd02796">
    <property type="entry name" value="tRNA_bind_bactPheRS"/>
    <property type="match status" value="1"/>
</dbReference>
<dbReference type="GO" id="GO:0016740">
    <property type="term" value="F:transferase activity"/>
    <property type="evidence" value="ECO:0007669"/>
    <property type="project" value="UniProtKB-ARBA"/>
</dbReference>
<protein>
    <recommendedName>
        <fullName evidence="15">Phenylalanine--tRNA ligase beta subunit</fullName>
        <ecNumber evidence="15">6.1.1.20</ecNumber>
    </recommendedName>
    <alternativeName>
        <fullName evidence="15">Phenylalanyl-tRNA synthetase beta subunit</fullName>
        <shortName evidence="15">PheRS</shortName>
    </alternativeName>
</protein>
<evidence type="ECO:0000313" key="20">
    <source>
        <dbReference type="EMBL" id="PDX58259.1"/>
    </source>
</evidence>
<evidence type="ECO:0000256" key="14">
    <source>
        <dbReference type="ARBA" id="ARBA00049255"/>
    </source>
</evidence>
<dbReference type="EMBL" id="NMTQ01000034">
    <property type="protein sequence ID" value="PDX58259.1"/>
    <property type="molecule type" value="Genomic_DNA"/>
</dbReference>
<keyword evidence="13 15" id="KW-0030">Aminoacyl-tRNA synthetase</keyword>
<dbReference type="InterPro" id="IPR041616">
    <property type="entry name" value="PheRS_beta_core"/>
</dbReference>
<name>A0A2A6ZA52_9FIRM</name>
<evidence type="ECO:0000256" key="16">
    <source>
        <dbReference type="PROSITE-ProRule" id="PRU00209"/>
    </source>
</evidence>
<evidence type="ECO:0000313" key="21">
    <source>
        <dbReference type="Proteomes" id="UP000220752"/>
    </source>
</evidence>
<dbReference type="SUPFAM" id="SSF46955">
    <property type="entry name" value="Putative DNA-binding domain"/>
    <property type="match status" value="1"/>
</dbReference>
<dbReference type="SUPFAM" id="SSF56037">
    <property type="entry name" value="PheT/TilS domain"/>
    <property type="match status" value="1"/>
</dbReference>
<dbReference type="GO" id="GO:0004826">
    <property type="term" value="F:phenylalanine-tRNA ligase activity"/>
    <property type="evidence" value="ECO:0007669"/>
    <property type="project" value="UniProtKB-UniRule"/>
</dbReference>
<keyword evidence="8 15" id="KW-0547">Nucleotide-binding</keyword>
<dbReference type="HAMAP" id="MF_00283">
    <property type="entry name" value="Phe_tRNA_synth_beta1"/>
    <property type="match status" value="1"/>
</dbReference>
<dbReference type="PANTHER" id="PTHR10947">
    <property type="entry name" value="PHENYLALANYL-TRNA SYNTHETASE BETA CHAIN AND LEUCINE-RICH REPEAT-CONTAINING PROTEIN 47"/>
    <property type="match status" value="1"/>
</dbReference>
<evidence type="ECO:0000256" key="1">
    <source>
        <dbReference type="ARBA" id="ARBA00004496"/>
    </source>
</evidence>
<feature type="binding site" evidence="15">
    <location>
        <position position="472"/>
    </location>
    <ligand>
        <name>Mg(2+)</name>
        <dbReference type="ChEBI" id="CHEBI:18420"/>
        <note>shared with alpha subunit</note>
    </ligand>
</feature>
<dbReference type="SUPFAM" id="SSF54991">
    <property type="entry name" value="Anticodon-binding domain of PheRS"/>
    <property type="match status" value="1"/>
</dbReference>
<evidence type="ECO:0000259" key="19">
    <source>
        <dbReference type="PROSITE" id="PS51483"/>
    </source>
</evidence>
<dbReference type="Pfam" id="PF01588">
    <property type="entry name" value="tRNA_bind"/>
    <property type="match status" value="1"/>
</dbReference>
<dbReference type="InterPro" id="IPR004532">
    <property type="entry name" value="Phe-tRNA-ligase_IIc_bsu_bact"/>
</dbReference>
<dbReference type="SUPFAM" id="SSF55681">
    <property type="entry name" value="Class II aaRS and biotin synthetases"/>
    <property type="match status" value="1"/>
</dbReference>
<comment type="subcellular location">
    <subcellularLocation>
        <location evidence="1 15">Cytoplasm</location>
    </subcellularLocation>
</comment>
<evidence type="ECO:0000256" key="6">
    <source>
        <dbReference type="ARBA" id="ARBA00022598"/>
    </source>
</evidence>
<keyword evidence="6 15" id="KW-0436">Ligase</keyword>
<keyword evidence="7 15" id="KW-0479">Metal-binding</keyword>
<dbReference type="GO" id="GO:0009328">
    <property type="term" value="C:phenylalanine-tRNA ligase complex"/>
    <property type="evidence" value="ECO:0007669"/>
    <property type="project" value="TreeGrafter"/>
</dbReference>
<comment type="subunit">
    <text evidence="3 15">Tetramer of two alpha and two beta subunits.</text>
</comment>
<feature type="domain" description="FDX-ACB" evidence="18">
    <location>
        <begin position="711"/>
        <end position="803"/>
    </location>
</feature>
<comment type="caution">
    <text evidence="20">The sequence shown here is derived from an EMBL/GenBank/DDBJ whole genome shotgun (WGS) entry which is preliminary data.</text>
</comment>
<dbReference type="InterPro" id="IPR020825">
    <property type="entry name" value="Phe-tRNA_synthase-like_B3/B4"/>
</dbReference>
<keyword evidence="9 15" id="KW-0067">ATP-binding</keyword>
<dbReference type="SMART" id="SM00873">
    <property type="entry name" value="B3_4"/>
    <property type="match status" value="1"/>
</dbReference>
<evidence type="ECO:0000256" key="5">
    <source>
        <dbReference type="ARBA" id="ARBA00022555"/>
    </source>
</evidence>
<dbReference type="InterPro" id="IPR009061">
    <property type="entry name" value="DNA-bd_dom_put_sf"/>
</dbReference>
<dbReference type="AlphaFoldDB" id="A0A2A6ZA52"/>
<keyword evidence="4 15" id="KW-0963">Cytoplasm</keyword>
<feature type="binding site" evidence="15">
    <location>
        <position position="462"/>
    </location>
    <ligand>
        <name>Mg(2+)</name>
        <dbReference type="ChEBI" id="CHEBI:18420"/>
        <note>shared with alpha subunit</note>
    </ligand>
</feature>
<dbReference type="Gene3D" id="3.30.930.10">
    <property type="entry name" value="Bira Bifunctional Protein, Domain 2"/>
    <property type="match status" value="1"/>
</dbReference>
<evidence type="ECO:0000256" key="2">
    <source>
        <dbReference type="ARBA" id="ARBA00008653"/>
    </source>
</evidence>
<dbReference type="SMART" id="SM00874">
    <property type="entry name" value="B5"/>
    <property type="match status" value="1"/>
</dbReference>
<dbReference type="InterPro" id="IPR012340">
    <property type="entry name" value="NA-bd_OB-fold"/>
</dbReference>
<feature type="domain" description="B5" evidence="19">
    <location>
        <begin position="408"/>
        <end position="484"/>
    </location>
</feature>
<dbReference type="Gene3D" id="3.30.70.380">
    <property type="entry name" value="Ferrodoxin-fold anticodon-binding domain"/>
    <property type="match status" value="1"/>
</dbReference>
<dbReference type="Gene3D" id="3.50.40.10">
    <property type="entry name" value="Phenylalanyl-trna Synthetase, Chain B, domain 3"/>
    <property type="match status" value="1"/>
</dbReference>
<dbReference type="EC" id="6.1.1.20" evidence="15"/>
<dbReference type="Pfam" id="PF03483">
    <property type="entry name" value="B3_4"/>
    <property type="match status" value="1"/>
</dbReference>
<dbReference type="CDD" id="cd00769">
    <property type="entry name" value="PheRS_beta_core"/>
    <property type="match status" value="1"/>
</dbReference>
<evidence type="ECO:0000256" key="15">
    <source>
        <dbReference type="HAMAP-Rule" id="MF_00283"/>
    </source>
</evidence>
<evidence type="ECO:0000256" key="13">
    <source>
        <dbReference type="ARBA" id="ARBA00023146"/>
    </source>
</evidence>
<dbReference type="InterPro" id="IPR005147">
    <property type="entry name" value="tRNA_synthase_B5-dom"/>
</dbReference>
<dbReference type="PROSITE" id="PS51447">
    <property type="entry name" value="FDX_ACB"/>
    <property type="match status" value="1"/>
</dbReference>
<evidence type="ECO:0000256" key="8">
    <source>
        <dbReference type="ARBA" id="ARBA00022741"/>
    </source>
</evidence>
<dbReference type="Pfam" id="PF17759">
    <property type="entry name" value="tRNA_synthFbeta"/>
    <property type="match status" value="1"/>
</dbReference>
<dbReference type="InterPro" id="IPR002547">
    <property type="entry name" value="tRNA-bd_dom"/>
</dbReference>
<evidence type="ECO:0000256" key="11">
    <source>
        <dbReference type="ARBA" id="ARBA00022884"/>
    </source>
</evidence>
<evidence type="ECO:0000256" key="10">
    <source>
        <dbReference type="ARBA" id="ARBA00022842"/>
    </source>
</evidence>
<evidence type="ECO:0000259" key="17">
    <source>
        <dbReference type="PROSITE" id="PS50886"/>
    </source>
</evidence>
<dbReference type="Pfam" id="PF03484">
    <property type="entry name" value="B5"/>
    <property type="match status" value="1"/>
</dbReference>
<proteinExistence type="inferred from homology"/>
<dbReference type="GO" id="GO:0006432">
    <property type="term" value="P:phenylalanyl-tRNA aminoacylation"/>
    <property type="evidence" value="ECO:0007669"/>
    <property type="project" value="UniProtKB-UniRule"/>
</dbReference>
<dbReference type="GO" id="GO:0140096">
    <property type="term" value="F:catalytic activity, acting on a protein"/>
    <property type="evidence" value="ECO:0007669"/>
    <property type="project" value="UniProtKB-ARBA"/>
</dbReference>
<dbReference type="GO" id="GO:0000287">
    <property type="term" value="F:magnesium ion binding"/>
    <property type="evidence" value="ECO:0007669"/>
    <property type="project" value="UniProtKB-UniRule"/>
</dbReference>
<evidence type="ECO:0000256" key="3">
    <source>
        <dbReference type="ARBA" id="ARBA00011209"/>
    </source>
</evidence>
<dbReference type="InterPro" id="IPR005121">
    <property type="entry name" value="Fdx_antiC-bd"/>
</dbReference>
<keyword evidence="12 15" id="KW-0648">Protein biosynthesis</keyword>
<dbReference type="Gene3D" id="3.30.56.10">
    <property type="match status" value="2"/>
</dbReference>
<dbReference type="SMART" id="SM00896">
    <property type="entry name" value="FDX-ACB"/>
    <property type="match status" value="1"/>
</dbReference>
<dbReference type="InterPro" id="IPR045060">
    <property type="entry name" value="Phe-tRNA-ligase_IIc_bsu"/>
</dbReference>
<dbReference type="InterPro" id="IPR036690">
    <property type="entry name" value="Fdx_antiC-bd_sf"/>
</dbReference>
<organism evidence="20 21">
    <name type="scientific">Faecalibacterium langellae</name>
    <dbReference type="NCBI Taxonomy" id="3435293"/>
    <lineage>
        <taxon>Bacteria</taxon>
        <taxon>Bacillati</taxon>
        <taxon>Bacillota</taxon>
        <taxon>Clostridia</taxon>
        <taxon>Eubacteriales</taxon>
        <taxon>Oscillospiraceae</taxon>
        <taxon>Faecalibacterium</taxon>
    </lineage>
</organism>
<evidence type="ECO:0000259" key="18">
    <source>
        <dbReference type="PROSITE" id="PS51447"/>
    </source>
</evidence>
<keyword evidence="10 15" id="KW-0460">Magnesium</keyword>
<sequence>MKVPFSWLKEFVDIDVTAQELEEKLFSCGFEVEELIPLDAGISKVVVGKIVEMEKQEGTHLTKCVVDCGDYGHDIRISTGAANMKLGDCVPAALDGSTLPGGIKIKARKMQGVESNGMLCSGEELGLNDDLFPGSEVYGLLILPEDSVPGTDIAPVVGLDDYIFDISITANRPDCQSVLGIAREVAAVLGKPLHMPAMDYKAVCEPDAPITVKVEAPDLCPRYMAHYVRNIRMGESPRWMKRHLALCGLRSISNVVDITNHTLLEMGQPMHAFDLNKVAGRTIDVRRAHAGEKIVTLDEKEFTLNPNNLVICDAEKPVALAGIMGGANSGMDENTTSLLFECATFARDCVRKTSRALGQNSDSSARYEKGVDRHSPELGLARALHLIQELDCGDITTLEYDLTDGRPMERKHIVTTPAKICGVLGITVPDQTMIDILQRLEFTVDVQADGSWDVSAPLYREDVESFPDLAEEVIREYGYDHIVPTFLNTASVTNGGLNYDQKQQLKTKRLLAAQGFYEASTLAFYSNAELDMLHIPADDEARKAIRILNPISENLSIMRTLLAPSMLNVIVDNLKKGNTEGRLFEMAPVYLAKELPIKEHPHERQTLCIGAFGPEEDFFTVKGALEALAAGFGLSFDYKRETTPWLHPGISAAVYCGDKRLGVFGKLSNEINGELEIAKDQKDNQNIYLGELDYEALMSCVDGELRYQPLSPYAAVKRDLALVCDEKTTCGEIEETIKKASPLVGEIKLFDIYRGANLGEGKKSMAFTLSLSDPKKEVSAEEVERVVKKILGNLKFKLGIEIR</sequence>
<evidence type="ECO:0000256" key="7">
    <source>
        <dbReference type="ARBA" id="ARBA00022723"/>
    </source>
</evidence>
<feature type="binding site" evidence="15">
    <location>
        <position position="471"/>
    </location>
    <ligand>
        <name>Mg(2+)</name>
        <dbReference type="ChEBI" id="CHEBI:18420"/>
        <note>shared with alpha subunit</note>
    </ligand>
</feature>
<dbReference type="PROSITE" id="PS50886">
    <property type="entry name" value="TRBD"/>
    <property type="match status" value="1"/>
</dbReference>
<dbReference type="Gene3D" id="2.40.50.140">
    <property type="entry name" value="Nucleic acid-binding proteins"/>
    <property type="match status" value="1"/>
</dbReference>
<gene>
    <name evidence="15" type="primary">pheT</name>
    <name evidence="20" type="ORF">CGS46_10085</name>
</gene>
<evidence type="ECO:0000256" key="4">
    <source>
        <dbReference type="ARBA" id="ARBA00022490"/>
    </source>
</evidence>
<accession>A0A2A6ZA52</accession>
<keyword evidence="21" id="KW-1185">Reference proteome</keyword>
<feature type="domain" description="TRNA-binding" evidence="17">
    <location>
        <begin position="39"/>
        <end position="154"/>
    </location>
</feature>
<dbReference type="GO" id="GO:0005524">
    <property type="term" value="F:ATP binding"/>
    <property type="evidence" value="ECO:0007669"/>
    <property type="project" value="UniProtKB-UniRule"/>
</dbReference>